<comment type="caution">
    <text evidence="1">The sequence shown here is derived from an EMBL/GenBank/DDBJ whole genome shotgun (WGS) entry which is preliminary data.</text>
</comment>
<keyword evidence="2" id="KW-1185">Reference proteome</keyword>
<reference evidence="2" key="1">
    <citation type="journal article" date="2019" name="Int. J. Syst. Evol. Microbiol.">
        <title>The Global Catalogue of Microorganisms (GCM) 10K type strain sequencing project: providing services to taxonomists for standard genome sequencing and annotation.</title>
        <authorList>
            <consortium name="The Broad Institute Genomics Platform"/>
            <consortium name="The Broad Institute Genome Sequencing Center for Infectious Disease"/>
            <person name="Wu L."/>
            <person name="Ma J."/>
        </authorList>
    </citation>
    <scope>NUCLEOTIDE SEQUENCE [LARGE SCALE GENOMIC DNA]</scope>
    <source>
        <strain evidence="2">JCM 16545</strain>
    </source>
</reference>
<accession>A0ABW4X1A2</accession>
<organism evidence="1 2">
    <name type="scientific">Pontibacter silvestris</name>
    <dbReference type="NCBI Taxonomy" id="2305183"/>
    <lineage>
        <taxon>Bacteria</taxon>
        <taxon>Pseudomonadati</taxon>
        <taxon>Bacteroidota</taxon>
        <taxon>Cytophagia</taxon>
        <taxon>Cytophagales</taxon>
        <taxon>Hymenobacteraceae</taxon>
        <taxon>Pontibacter</taxon>
    </lineage>
</organism>
<gene>
    <name evidence="1" type="ORF">ACFSKU_15565</name>
</gene>
<name>A0ABW4X1A2_9BACT</name>
<dbReference type="Proteomes" id="UP001597369">
    <property type="component" value="Unassembled WGS sequence"/>
</dbReference>
<sequence>MMLFVFNSCGKDQEQPAPSIKEECPSNAKAITYTIPPGGCPIYTHWDPILPDEVSYPCEAVSASTLRSSQRNKATTLYGQQGGSAFDQIQSDYYSVSNIVYLSNYSSLVSAYVSQIRNAIINASNAYIASVSSTTNYNASTYLSYLNSYLTPLKTKISNDPNLNIEQKNVLSKAFIAVNDNFHQASSLVTNNLNCFEDPTSSSVDGEVSTQGWLGNVLKKVVNIVATVVVAVVENTVRFAAEFYRVGQTETVMILGGAVGAIWGLYRGIRKAIEGDFVCLFACP</sequence>
<evidence type="ECO:0000313" key="2">
    <source>
        <dbReference type="Proteomes" id="UP001597369"/>
    </source>
</evidence>
<dbReference type="RefSeq" id="WP_229961700.1">
    <property type="nucleotide sequence ID" value="NZ_JAJJWI010000014.1"/>
</dbReference>
<dbReference type="EMBL" id="JBHUHV010000052">
    <property type="protein sequence ID" value="MFD2068308.1"/>
    <property type="molecule type" value="Genomic_DNA"/>
</dbReference>
<protein>
    <submittedName>
        <fullName evidence="1">Uncharacterized protein</fullName>
    </submittedName>
</protein>
<proteinExistence type="predicted"/>
<evidence type="ECO:0000313" key="1">
    <source>
        <dbReference type="EMBL" id="MFD2068308.1"/>
    </source>
</evidence>